<dbReference type="GO" id="GO:0000245">
    <property type="term" value="P:spliceosomal complex assembly"/>
    <property type="evidence" value="ECO:0007669"/>
    <property type="project" value="TreeGrafter"/>
</dbReference>
<evidence type="ECO:0000256" key="2">
    <source>
        <dbReference type="ARBA" id="ARBA00022527"/>
    </source>
</evidence>
<evidence type="ECO:0000256" key="9">
    <source>
        <dbReference type="PROSITE-ProRule" id="PRU10141"/>
    </source>
</evidence>
<dbReference type="GeneID" id="85314089"/>
<gene>
    <name evidence="11" type="ORF">QBC33DRAFT_576298</name>
</gene>
<dbReference type="PANTHER" id="PTHR47634:SF9">
    <property type="entry name" value="PROTEIN KINASE DOMAIN-CONTAINING PROTEIN-RELATED"/>
    <property type="match status" value="1"/>
</dbReference>
<dbReference type="PROSITE" id="PS00107">
    <property type="entry name" value="PROTEIN_KINASE_ATP"/>
    <property type="match status" value="1"/>
</dbReference>
<keyword evidence="5 11" id="KW-0418">Kinase</keyword>
<evidence type="ECO:0000313" key="12">
    <source>
        <dbReference type="Proteomes" id="UP001244011"/>
    </source>
</evidence>
<dbReference type="GO" id="GO:0005524">
    <property type="term" value="F:ATP binding"/>
    <property type="evidence" value="ECO:0007669"/>
    <property type="project" value="UniProtKB-UniRule"/>
</dbReference>
<dbReference type="RefSeq" id="XP_060286863.1">
    <property type="nucleotide sequence ID" value="XM_060430902.1"/>
</dbReference>
<dbReference type="InterPro" id="IPR000719">
    <property type="entry name" value="Prot_kinase_dom"/>
</dbReference>
<keyword evidence="6 9" id="KW-0067">ATP-binding</keyword>
<dbReference type="EMBL" id="MU839000">
    <property type="protein sequence ID" value="KAK1770650.1"/>
    <property type="molecule type" value="Genomic_DNA"/>
</dbReference>
<comment type="catalytic activity">
    <reaction evidence="8">
        <text>L-seryl-[protein] + ATP = O-phospho-L-seryl-[protein] + ADP + H(+)</text>
        <dbReference type="Rhea" id="RHEA:17989"/>
        <dbReference type="Rhea" id="RHEA-COMP:9863"/>
        <dbReference type="Rhea" id="RHEA-COMP:11604"/>
        <dbReference type="ChEBI" id="CHEBI:15378"/>
        <dbReference type="ChEBI" id="CHEBI:29999"/>
        <dbReference type="ChEBI" id="CHEBI:30616"/>
        <dbReference type="ChEBI" id="CHEBI:83421"/>
        <dbReference type="ChEBI" id="CHEBI:456216"/>
        <dbReference type="EC" id="2.7.11.1"/>
    </reaction>
</comment>
<evidence type="ECO:0000256" key="6">
    <source>
        <dbReference type="ARBA" id="ARBA00022840"/>
    </source>
</evidence>
<dbReference type="InterPro" id="IPR017441">
    <property type="entry name" value="Protein_kinase_ATP_BS"/>
</dbReference>
<keyword evidence="12" id="KW-1185">Reference proteome</keyword>
<dbReference type="Gene3D" id="1.10.510.10">
    <property type="entry name" value="Transferase(Phosphotransferase) domain 1"/>
    <property type="match status" value="1"/>
</dbReference>
<evidence type="ECO:0000256" key="1">
    <source>
        <dbReference type="ARBA" id="ARBA00012513"/>
    </source>
</evidence>
<keyword evidence="3" id="KW-0808">Transferase</keyword>
<accession>A0AAJ0C633</accession>
<evidence type="ECO:0000313" key="11">
    <source>
        <dbReference type="EMBL" id="KAK1770650.1"/>
    </source>
</evidence>
<dbReference type="PROSITE" id="PS50011">
    <property type="entry name" value="PROTEIN_KINASE_DOM"/>
    <property type="match status" value="1"/>
</dbReference>
<dbReference type="Proteomes" id="UP001244011">
    <property type="component" value="Unassembled WGS sequence"/>
</dbReference>
<evidence type="ECO:0000256" key="7">
    <source>
        <dbReference type="ARBA" id="ARBA00047899"/>
    </source>
</evidence>
<evidence type="ECO:0000256" key="8">
    <source>
        <dbReference type="ARBA" id="ARBA00048679"/>
    </source>
</evidence>
<dbReference type="Gene3D" id="3.30.200.20">
    <property type="entry name" value="Phosphorylase Kinase, domain 1"/>
    <property type="match status" value="1"/>
</dbReference>
<dbReference type="SMART" id="SM00220">
    <property type="entry name" value="S_TKc"/>
    <property type="match status" value="1"/>
</dbReference>
<evidence type="ECO:0000256" key="5">
    <source>
        <dbReference type="ARBA" id="ARBA00022777"/>
    </source>
</evidence>
<evidence type="ECO:0000256" key="3">
    <source>
        <dbReference type="ARBA" id="ARBA00022679"/>
    </source>
</evidence>
<reference evidence="11" key="1">
    <citation type="submission" date="2023-06" db="EMBL/GenBank/DDBJ databases">
        <title>Genome-scale phylogeny and comparative genomics of the fungal order Sordariales.</title>
        <authorList>
            <consortium name="Lawrence Berkeley National Laboratory"/>
            <person name="Hensen N."/>
            <person name="Bonometti L."/>
            <person name="Westerberg I."/>
            <person name="Brannstrom I.O."/>
            <person name="Guillou S."/>
            <person name="Cros-Aarteil S."/>
            <person name="Calhoun S."/>
            <person name="Haridas S."/>
            <person name="Kuo A."/>
            <person name="Mondo S."/>
            <person name="Pangilinan J."/>
            <person name="Riley R."/>
            <person name="Labutti K."/>
            <person name="Andreopoulos B."/>
            <person name="Lipzen A."/>
            <person name="Chen C."/>
            <person name="Yanf M."/>
            <person name="Daum C."/>
            <person name="Ng V."/>
            <person name="Clum A."/>
            <person name="Steindorff A."/>
            <person name="Ohm R."/>
            <person name="Martin F."/>
            <person name="Silar P."/>
            <person name="Natvig D."/>
            <person name="Lalanne C."/>
            <person name="Gautier V."/>
            <person name="Ament-Velasquez S.L."/>
            <person name="Kruys A."/>
            <person name="Hutchinson M.I."/>
            <person name="Powell A.J."/>
            <person name="Barry K."/>
            <person name="Miller A.N."/>
            <person name="Grigoriev I.V."/>
            <person name="Debuchy R."/>
            <person name="Gladieux P."/>
            <person name="Thoren M.H."/>
            <person name="Johannesson H."/>
        </authorList>
    </citation>
    <scope>NUCLEOTIDE SEQUENCE</scope>
    <source>
        <strain evidence="11">8032-3</strain>
    </source>
</reference>
<keyword evidence="4 9" id="KW-0547">Nucleotide-binding</keyword>
<dbReference type="GO" id="GO:0005634">
    <property type="term" value="C:nucleus"/>
    <property type="evidence" value="ECO:0007669"/>
    <property type="project" value="TreeGrafter"/>
</dbReference>
<feature type="binding site" evidence="9">
    <location>
        <position position="58"/>
    </location>
    <ligand>
        <name>ATP</name>
        <dbReference type="ChEBI" id="CHEBI:30616"/>
    </ligand>
</feature>
<dbReference type="EC" id="2.7.11.1" evidence="1"/>
<comment type="catalytic activity">
    <reaction evidence="7">
        <text>L-threonyl-[protein] + ATP = O-phospho-L-threonyl-[protein] + ADP + H(+)</text>
        <dbReference type="Rhea" id="RHEA:46608"/>
        <dbReference type="Rhea" id="RHEA-COMP:11060"/>
        <dbReference type="Rhea" id="RHEA-COMP:11605"/>
        <dbReference type="ChEBI" id="CHEBI:15378"/>
        <dbReference type="ChEBI" id="CHEBI:30013"/>
        <dbReference type="ChEBI" id="CHEBI:30616"/>
        <dbReference type="ChEBI" id="CHEBI:61977"/>
        <dbReference type="ChEBI" id="CHEBI:456216"/>
        <dbReference type="EC" id="2.7.11.1"/>
    </reaction>
</comment>
<name>A0AAJ0C633_9PEZI</name>
<dbReference type="GO" id="GO:0005737">
    <property type="term" value="C:cytoplasm"/>
    <property type="evidence" value="ECO:0007669"/>
    <property type="project" value="TreeGrafter"/>
</dbReference>
<comment type="caution">
    <text evidence="11">The sequence shown here is derived from an EMBL/GenBank/DDBJ whole genome shotgun (WGS) entry which is preliminary data.</text>
</comment>
<dbReference type="InterPro" id="IPR011009">
    <property type="entry name" value="Kinase-like_dom_sf"/>
</dbReference>
<feature type="domain" description="Protein kinase" evidence="10">
    <location>
        <begin position="29"/>
        <end position="374"/>
    </location>
</feature>
<evidence type="ECO:0000259" key="10">
    <source>
        <dbReference type="PROSITE" id="PS50011"/>
    </source>
</evidence>
<dbReference type="GO" id="GO:0050684">
    <property type="term" value="P:regulation of mRNA processing"/>
    <property type="evidence" value="ECO:0007669"/>
    <property type="project" value="TreeGrafter"/>
</dbReference>
<dbReference type="AlphaFoldDB" id="A0AAJ0C633"/>
<protein>
    <recommendedName>
        <fullName evidence="1">non-specific serine/threonine protein kinase</fullName>
        <ecNumber evidence="1">2.7.11.1</ecNumber>
    </recommendedName>
</protein>
<dbReference type="GO" id="GO:0004674">
    <property type="term" value="F:protein serine/threonine kinase activity"/>
    <property type="evidence" value="ECO:0007669"/>
    <property type="project" value="UniProtKB-KW"/>
</dbReference>
<dbReference type="Pfam" id="PF00069">
    <property type="entry name" value="Pkinase"/>
    <property type="match status" value="1"/>
</dbReference>
<dbReference type="InterPro" id="IPR051334">
    <property type="entry name" value="SRPK"/>
</dbReference>
<evidence type="ECO:0000256" key="4">
    <source>
        <dbReference type="ARBA" id="ARBA00022741"/>
    </source>
</evidence>
<keyword evidence="2" id="KW-0723">Serine/threonine-protein kinase</keyword>
<dbReference type="SUPFAM" id="SSF56112">
    <property type="entry name" value="Protein kinase-like (PK-like)"/>
    <property type="match status" value="1"/>
</dbReference>
<sequence>MEDVENVSKYRAGGFHPVSIGDEMMEGRYRVVHKLGFGGYSTTWLALDTLRRQYVAVKICSADSREESLEGGILQQLSHSNQEGTAHPGERLGPNGYHKCLVMPPAIMTIRDAQEASHSRFFRPEIARSIVAQLVLAVDFVHSKGIVHADIHPGNIFFRLPRGVNDLTPDEIYQRYGEPELEIVTRTDGNEDVEMPEAEVLLGDFGESFMPSSTDRLYSNSPPSFRPPETRFPPTLLGFPADIWSLVYLVWEVLGQRPLFESWMATDDEVLADQVDLLGKLPFDWWTRWDARSAFYAEDGELGIRLAPKRPPGTVRRGWNERLELCIQRPQREDGLDEIGEHERAALLSMLKSMLQFEPERRATTEHLCQSCWMERWAAPKANVVRSHP</sequence>
<organism evidence="11 12">
    <name type="scientific">Phialemonium atrogriseum</name>
    <dbReference type="NCBI Taxonomy" id="1093897"/>
    <lineage>
        <taxon>Eukaryota</taxon>
        <taxon>Fungi</taxon>
        <taxon>Dikarya</taxon>
        <taxon>Ascomycota</taxon>
        <taxon>Pezizomycotina</taxon>
        <taxon>Sordariomycetes</taxon>
        <taxon>Sordariomycetidae</taxon>
        <taxon>Cephalothecales</taxon>
        <taxon>Cephalothecaceae</taxon>
        <taxon>Phialemonium</taxon>
    </lineage>
</organism>
<proteinExistence type="predicted"/>
<dbReference type="PANTHER" id="PTHR47634">
    <property type="entry name" value="PROTEIN KINASE DOMAIN-CONTAINING PROTEIN-RELATED"/>
    <property type="match status" value="1"/>
</dbReference>